<organism evidence="2">
    <name type="scientific">marine sediment metagenome</name>
    <dbReference type="NCBI Taxonomy" id="412755"/>
    <lineage>
        <taxon>unclassified sequences</taxon>
        <taxon>metagenomes</taxon>
        <taxon>ecological metagenomes</taxon>
    </lineage>
</organism>
<feature type="region of interest" description="Disordered" evidence="1">
    <location>
        <begin position="141"/>
        <end position="163"/>
    </location>
</feature>
<evidence type="ECO:0000313" key="2">
    <source>
        <dbReference type="EMBL" id="KKL85195.1"/>
    </source>
</evidence>
<evidence type="ECO:0000256" key="1">
    <source>
        <dbReference type="SAM" id="MobiDB-lite"/>
    </source>
</evidence>
<sequence length="175" mass="18630">MTYDEQGPGGPPPPGKQAVDAGEAYELTPKPVSPGEQSPASEASGDDKVKASLPAEAVFPVLDDPRSIEEGREEDEPETTRRVALGRGMTIGQIERMQADGKTIEIDPDGQAYEIVELPRDHAAGRSQRGVLRLAEVRHAEPPVDHEGDIPQAGSPADPDPLTIHGFRMAKIAAV</sequence>
<protein>
    <submittedName>
        <fullName evidence="2">Uncharacterized protein</fullName>
    </submittedName>
</protein>
<gene>
    <name evidence="2" type="ORF">LCGC14_1957180</name>
</gene>
<comment type="caution">
    <text evidence="2">The sequence shown here is derived from an EMBL/GenBank/DDBJ whole genome shotgun (WGS) entry which is preliminary data.</text>
</comment>
<dbReference type="AlphaFoldDB" id="A0A0F9HU17"/>
<reference evidence="2" key="1">
    <citation type="journal article" date="2015" name="Nature">
        <title>Complex archaea that bridge the gap between prokaryotes and eukaryotes.</title>
        <authorList>
            <person name="Spang A."/>
            <person name="Saw J.H."/>
            <person name="Jorgensen S.L."/>
            <person name="Zaremba-Niedzwiedzka K."/>
            <person name="Martijn J."/>
            <person name="Lind A.E."/>
            <person name="van Eijk R."/>
            <person name="Schleper C."/>
            <person name="Guy L."/>
            <person name="Ettema T.J."/>
        </authorList>
    </citation>
    <scope>NUCLEOTIDE SEQUENCE</scope>
</reference>
<feature type="non-terminal residue" evidence="2">
    <location>
        <position position="175"/>
    </location>
</feature>
<accession>A0A0F9HU17</accession>
<feature type="region of interest" description="Disordered" evidence="1">
    <location>
        <begin position="1"/>
        <end position="81"/>
    </location>
</feature>
<name>A0A0F9HU17_9ZZZZ</name>
<dbReference type="EMBL" id="LAZR01021476">
    <property type="protein sequence ID" value="KKL85195.1"/>
    <property type="molecule type" value="Genomic_DNA"/>
</dbReference>
<proteinExistence type="predicted"/>